<accession>A0ACC2G790</accession>
<evidence type="ECO:0000313" key="1">
    <source>
        <dbReference type="EMBL" id="KAJ7999514.1"/>
    </source>
</evidence>
<gene>
    <name evidence="1" type="ORF">DPEC_G00195220</name>
</gene>
<reference evidence="1" key="1">
    <citation type="submission" date="2021-05" db="EMBL/GenBank/DDBJ databases">
        <authorList>
            <person name="Pan Q."/>
            <person name="Jouanno E."/>
            <person name="Zahm M."/>
            <person name="Klopp C."/>
            <person name="Cabau C."/>
            <person name="Louis A."/>
            <person name="Berthelot C."/>
            <person name="Parey E."/>
            <person name="Roest Crollius H."/>
            <person name="Montfort J."/>
            <person name="Robinson-Rechavi M."/>
            <person name="Bouchez O."/>
            <person name="Lampietro C."/>
            <person name="Lopez Roques C."/>
            <person name="Donnadieu C."/>
            <person name="Postlethwait J."/>
            <person name="Bobe J."/>
            <person name="Dillon D."/>
            <person name="Chandos A."/>
            <person name="von Hippel F."/>
            <person name="Guiguen Y."/>
        </authorList>
    </citation>
    <scope>NUCLEOTIDE SEQUENCE</scope>
    <source>
        <strain evidence="1">YG-Jan2019</strain>
    </source>
</reference>
<organism evidence="1 2">
    <name type="scientific">Dallia pectoralis</name>
    <name type="common">Alaska blackfish</name>
    <dbReference type="NCBI Taxonomy" id="75939"/>
    <lineage>
        <taxon>Eukaryota</taxon>
        <taxon>Metazoa</taxon>
        <taxon>Chordata</taxon>
        <taxon>Craniata</taxon>
        <taxon>Vertebrata</taxon>
        <taxon>Euteleostomi</taxon>
        <taxon>Actinopterygii</taxon>
        <taxon>Neopterygii</taxon>
        <taxon>Teleostei</taxon>
        <taxon>Protacanthopterygii</taxon>
        <taxon>Esociformes</taxon>
        <taxon>Umbridae</taxon>
        <taxon>Dallia</taxon>
    </lineage>
</organism>
<sequence length="133" mass="14328">MARSPRAPEGQFKYEKSQTSPSSHPTEASTPRLGDTPLSICPGDEMGRGVDGGVRRSGGDAAKLPDRSRSIMQTGGVRSAPGSARPRQGPLRFGPPARPRGRSRKPLRVFPDTTSSRHGQRIVSFHLPVYKSP</sequence>
<protein>
    <submittedName>
        <fullName evidence="1">Uncharacterized protein</fullName>
    </submittedName>
</protein>
<keyword evidence="2" id="KW-1185">Reference proteome</keyword>
<dbReference type="EMBL" id="CM055743">
    <property type="protein sequence ID" value="KAJ7999514.1"/>
    <property type="molecule type" value="Genomic_DNA"/>
</dbReference>
<evidence type="ECO:0000313" key="2">
    <source>
        <dbReference type="Proteomes" id="UP001157502"/>
    </source>
</evidence>
<dbReference type="Proteomes" id="UP001157502">
    <property type="component" value="Chromosome 16"/>
</dbReference>
<name>A0ACC2G790_DALPE</name>
<proteinExistence type="predicted"/>
<comment type="caution">
    <text evidence="1">The sequence shown here is derived from an EMBL/GenBank/DDBJ whole genome shotgun (WGS) entry which is preliminary data.</text>
</comment>